<comment type="caution">
    <text evidence="1">The sequence shown here is derived from an EMBL/GenBank/DDBJ whole genome shotgun (WGS) entry which is preliminary data.</text>
</comment>
<dbReference type="AlphaFoldDB" id="A0A9P8TX00"/>
<gene>
    <name evidence="1" type="ORF">Trco_005957</name>
</gene>
<accession>A0A9P8TX00</accession>
<proteinExistence type="predicted"/>
<name>A0A9P8TX00_9HYPO</name>
<sequence length="79" mass="8841">MQVFSQLTCRYATEHYLYMHVSKDLPAAAAASCAGLAIQLKGSSLNPQPTNHPNHQIYRQESFTIRWDDLTCTDQTAPS</sequence>
<dbReference type="EMBL" id="JAIWOZ010000004">
    <property type="protein sequence ID" value="KAH6606804.1"/>
    <property type="molecule type" value="Genomic_DNA"/>
</dbReference>
<reference evidence="1" key="1">
    <citation type="submission" date="2021-08" db="EMBL/GenBank/DDBJ databases">
        <title>Chromosome-Level Trichoderma cornu-damae using Hi-C Data.</title>
        <authorList>
            <person name="Kim C.S."/>
        </authorList>
    </citation>
    <scope>NUCLEOTIDE SEQUENCE</scope>
    <source>
        <strain evidence="1">KA19-0412C</strain>
    </source>
</reference>
<dbReference type="Proteomes" id="UP000827724">
    <property type="component" value="Unassembled WGS sequence"/>
</dbReference>
<protein>
    <submittedName>
        <fullName evidence="1">Uncharacterized protein</fullName>
    </submittedName>
</protein>
<organism evidence="1 2">
    <name type="scientific">Trichoderma cornu-damae</name>
    <dbReference type="NCBI Taxonomy" id="654480"/>
    <lineage>
        <taxon>Eukaryota</taxon>
        <taxon>Fungi</taxon>
        <taxon>Dikarya</taxon>
        <taxon>Ascomycota</taxon>
        <taxon>Pezizomycotina</taxon>
        <taxon>Sordariomycetes</taxon>
        <taxon>Hypocreomycetidae</taxon>
        <taxon>Hypocreales</taxon>
        <taxon>Hypocreaceae</taxon>
        <taxon>Trichoderma</taxon>
    </lineage>
</organism>
<evidence type="ECO:0000313" key="2">
    <source>
        <dbReference type="Proteomes" id="UP000827724"/>
    </source>
</evidence>
<keyword evidence="2" id="KW-1185">Reference proteome</keyword>
<evidence type="ECO:0000313" key="1">
    <source>
        <dbReference type="EMBL" id="KAH6606804.1"/>
    </source>
</evidence>